<organism evidence="1 2">
    <name type="scientific">Filobasidium floriforme</name>
    <dbReference type="NCBI Taxonomy" id="5210"/>
    <lineage>
        <taxon>Eukaryota</taxon>
        <taxon>Fungi</taxon>
        <taxon>Dikarya</taxon>
        <taxon>Basidiomycota</taxon>
        <taxon>Agaricomycotina</taxon>
        <taxon>Tremellomycetes</taxon>
        <taxon>Filobasidiales</taxon>
        <taxon>Filobasidiaceae</taxon>
        <taxon>Filobasidium</taxon>
    </lineage>
</organism>
<proteinExistence type="predicted"/>
<keyword evidence="2" id="KW-1185">Reference proteome</keyword>
<reference evidence="1" key="1">
    <citation type="submission" date="2020-04" db="EMBL/GenBank/DDBJ databases">
        <title>Analysis of mating type loci in Filobasidium floriforme.</title>
        <authorList>
            <person name="Nowrousian M."/>
        </authorList>
    </citation>
    <scope>NUCLEOTIDE SEQUENCE</scope>
    <source>
        <strain evidence="1">CBS 6242</strain>
    </source>
</reference>
<evidence type="ECO:0000313" key="1">
    <source>
        <dbReference type="EMBL" id="KAG7527687.1"/>
    </source>
</evidence>
<dbReference type="Proteomes" id="UP000812966">
    <property type="component" value="Unassembled WGS sequence"/>
</dbReference>
<comment type="caution">
    <text evidence="1">The sequence shown here is derived from an EMBL/GenBank/DDBJ whole genome shotgun (WGS) entry which is preliminary data.</text>
</comment>
<protein>
    <submittedName>
        <fullName evidence="1">Uncharacterized protein</fullName>
    </submittedName>
</protein>
<sequence>MLFLPLIVVSFPTRANRPFVRLFVASHADLSSSSRMSGLDQRDCLVRTGPSRHPLVYVEFTTISWTTPVRTVLISAVLKPSTQIESTWRSFYPSFAMDGHEVYVSRSIRSFPARSGVETELEPRYRTILGQASARVEPTGDRIVGETRGGSSQLNIPLATIETIPATWSPSGSQRPNSVLRYWSSRNQHMEKFGRAGESTDLRSSFRIRSGMHLSAPILRLNMATLQQDHGNRRGTGRQHPPSDSASRIASTFVESTGTFFDTSARAFEGPRDVDAIFILI</sequence>
<name>A0A8K0JGC4_9TREE</name>
<gene>
    <name evidence="1" type="ORF">FFLO_06689</name>
</gene>
<dbReference type="EMBL" id="JABELV010000244">
    <property type="protein sequence ID" value="KAG7527687.1"/>
    <property type="molecule type" value="Genomic_DNA"/>
</dbReference>
<dbReference type="AlphaFoldDB" id="A0A8K0JGC4"/>
<accession>A0A8K0JGC4</accession>
<evidence type="ECO:0000313" key="2">
    <source>
        <dbReference type="Proteomes" id="UP000812966"/>
    </source>
</evidence>